<evidence type="ECO:0000313" key="2">
    <source>
        <dbReference type="EMBL" id="CAB4906270.1"/>
    </source>
</evidence>
<protein>
    <submittedName>
        <fullName evidence="2">Unannotated protein</fullName>
    </submittedName>
</protein>
<gene>
    <name evidence="2" type="ORF">UFOPK3516_01208</name>
</gene>
<dbReference type="EMBL" id="CAFBMB010000111">
    <property type="protein sequence ID" value="CAB4906270.1"/>
    <property type="molecule type" value="Genomic_DNA"/>
</dbReference>
<organism evidence="2">
    <name type="scientific">freshwater metagenome</name>
    <dbReference type="NCBI Taxonomy" id="449393"/>
    <lineage>
        <taxon>unclassified sequences</taxon>
        <taxon>metagenomes</taxon>
        <taxon>ecological metagenomes</taxon>
    </lineage>
</organism>
<sequence>MLGVPKRHPLGEAAPRPVRLKPGALKQGVPNRSAGSFRALADPMGVRGVCRRYCRDRSFQGPFVDDYFPP</sequence>
<name>A0A6J7GPK7_9ZZZZ</name>
<reference evidence="2" key="1">
    <citation type="submission" date="2020-05" db="EMBL/GenBank/DDBJ databases">
        <authorList>
            <person name="Chiriac C."/>
            <person name="Salcher M."/>
            <person name="Ghai R."/>
            <person name="Kavagutti S V."/>
        </authorList>
    </citation>
    <scope>NUCLEOTIDE SEQUENCE</scope>
</reference>
<proteinExistence type="predicted"/>
<evidence type="ECO:0000256" key="1">
    <source>
        <dbReference type="SAM" id="MobiDB-lite"/>
    </source>
</evidence>
<accession>A0A6J7GPK7</accession>
<dbReference type="AlphaFoldDB" id="A0A6J7GPK7"/>
<feature type="region of interest" description="Disordered" evidence="1">
    <location>
        <begin position="1"/>
        <end position="36"/>
    </location>
</feature>